<dbReference type="InterPro" id="IPR011990">
    <property type="entry name" value="TPR-like_helical_dom_sf"/>
</dbReference>
<dbReference type="Gene3D" id="1.10.10.10">
    <property type="entry name" value="Winged helix-like DNA-binding domain superfamily/Winged helix DNA-binding domain"/>
    <property type="match status" value="1"/>
</dbReference>
<dbReference type="GO" id="GO:0005524">
    <property type="term" value="F:ATP binding"/>
    <property type="evidence" value="ECO:0007669"/>
    <property type="project" value="UniProtKB-KW"/>
</dbReference>
<dbReference type="Pfam" id="PF13191">
    <property type="entry name" value="AAA_16"/>
    <property type="match status" value="1"/>
</dbReference>
<dbReference type="InterPro" id="IPR016032">
    <property type="entry name" value="Sig_transdc_resp-reg_C-effctor"/>
</dbReference>
<proteinExistence type="predicted"/>
<evidence type="ECO:0000313" key="4">
    <source>
        <dbReference type="EMBL" id="MXQ68305.1"/>
    </source>
</evidence>
<evidence type="ECO:0000313" key="5">
    <source>
        <dbReference type="Proteomes" id="UP000431901"/>
    </source>
</evidence>
<dbReference type="SMART" id="SM00421">
    <property type="entry name" value="HTH_LUXR"/>
    <property type="match status" value="1"/>
</dbReference>
<organism evidence="4 5">
    <name type="scientific">Actinomadura rayongensis</name>
    <dbReference type="NCBI Taxonomy" id="1429076"/>
    <lineage>
        <taxon>Bacteria</taxon>
        <taxon>Bacillati</taxon>
        <taxon>Actinomycetota</taxon>
        <taxon>Actinomycetes</taxon>
        <taxon>Streptosporangiales</taxon>
        <taxon>Thermomonosporaceae</taxon>
        <taxon>Actinomadura</taxon>
    </lineage>
</organism>
<dbReference type="Pfam" id="PF00196">
    <property type="entry name" value="GerE"/>
    <property type="match status" value="1"/>
</dbReference>
<comment type="caution">
    <text evidence="4">The sequence shown here is derived from an EMBL/GenBank/DDBJ whole genome shotgun (WGS) entry which is preliminary data.</text>
</comment>
<dbReference type="EMBL" id="WUTW01000012">
    <property type="protein sequence ID" value="MXQ68305.1"/>
    <property type="molecule type" value="Genomic_DNA"/>
</dbReference>
<dbReference type="PRINTS" id="PR00038">
    <property type="entry name" value="HTHLUXR"/>
</dbReference>
<evidence type="ECO:0000256" key="2">
    <source>
        <dbReference type="ARBA" id="ARBA00022840"/>
    </source>
</evidence>
<dbReference type="InterPro" id="IPR000792">
    <property type="entry name" value="Tscrpt_reg_LuxR_C"/>
</dbReference>
<dbReference type="SUPFAM" id="SSF52540">
    <property type="entry name" value="P-loop containing nucleoside triphosphate hydrolases"/>
    <property type="match status" value="1"/>
</dbReference>
<reference evidence="4 5" key="1">
    <citation type="submission" date="2019-12" db="EMBL/GenBank/DDBJ databases">
        <title>Nocardia macrotermitis sp. nov. and Nocardia aurantia sp. nov., isolated from the gut of the fungus growing-termite Macrotermes natalensis.</title>
        <authorList>
            <person name="Christine B."/>
            <person name="Rene B."/>
        </authorList>
    </citation>
    <scope>NUCLEOTIDE SEQUENCE [LARGE SCALE GENOMIC DNA]</scope>
    <source>
        <strain evidence="4 5">DSM 102126</strain>
    </source>
</reference>
<dbReference type="InterPro" id="IPR027417">
    <property type="entry name" value="P-loop_NTPase"/>
</dbReference>
<keyword evidence="2" id="KW-0067">ATP-binding</keyword>
<feature type="domain" description="HTH luxR-type" evidence="3">
    <location>
        <begin position="855"/>
        <end position="920"/>
    </location>
</feature>
<dbReference type="PROSITE" id="PS50043">
    <property type="entry name" value="HTH_LUXR_2"/>
    <property type="match status" value="1"/>
</dbReference>
<gene>
    <name evidence="4" type="ORF">GQ466_30240</name>
</gene>
<dbReference type="GO" id="GO:0005737">
    <property type="term" value="C:cytoplasm"/>
    <property type="evidence" value="ECO:0007669"/>
    <property type="project" value="TreeGrafter"/>
</dbReference>
<dbReference type="RefSeq" id="WP_161106492.1">
    <property type="nucleotide sequence ID" value="NZ_JBHLYI010000019.1"/>
</dbReference>
<dbReference type="Gene3D" id="1.25.40.10">
    <property type="entry name" value="Tetratricopeptide repeat domain"/>
    <property type="match status" value="1"/>
</dbReference>
<dbReference type="CDD" id="cd06170">
    <property type="entry name" value="LuxR_C_like"/>
    <property type="match status" value="1"/>
</dbReference>
<dbReference type="Proteomes" id="UP000431901">
    <property type="component" value="Unassembled WGS sequence"/>
</dbReference>
<keyword evidence="1" id="KW-0547">Nucleotide-binding</keyword>
<dbReference type="PANTHER" id="PTHR16305:SF35">
    <property type="entry name" value="TRANSCRIPTIONAL ACTIVATOR DOMAIN"/>
    <property type="match status" value="1"/>
</dbReference>
<dbReference type="GO" id="GO:0003677">
    <property type="term" value="F:DNA binding"/>
    <property type="evidence" value="ECO:0007669"/>
    <property type="project" value="InterPro"/>
</dbReference>
<dbReference type="GO" id="GO:0004016">
    <property type="term" value="F:adenylate cyclase activity"/>
    <property type="evidence" value="ECO:0007669"/>
    <property type="project" value="TreeGrafter"/>
</dbReference>
<sequence>MTSVVSPVVVGREAETAALRDAHARAADRRPVTVLVAGEAGIGKTRLVTGVVRALPGDPLVLTGGCLELGAQGAPYVPFVAILRALVRRLGRDAVAALLPPSGSVFGDWLPELGPAPVRYPRIRLLEEMLALVTRVSETRPVVLVVEDLHWADASSRELFAYLSRNLVECAVLLVGTVRTGEHPNRQLLAELARGGDVVRLRLGPLEHRHVADMLAAIDGRRPGRARAARIHARSGGNPLFVEALGTAGETPAEDLRTLLLDRVTDLPGPARDTLAVLAVAGAGLDEATLRAVGGAEPALDDLAARDLVTVRDDRFAVRHDLIREAVHASLRPARRRELHARYAATLPGGTTAAAEHWLAGGEPGRGLPAAWEAAGRAARQNAYDEQFHLLELILGRWIDGALDVPRADVLEAAATAAYAAGRSAAGVAHATAALEHTTDPERTATLLGLRGRLQNRIDGTGRADLERALRLLPPGAARSELLSALAFIGVGALRNKESRDHATEALELAGSDDGLRAPALLVLAALDGIDGEHERAARRFAAARSAAEAAGDEHTFLTTFQWEAGDLIAAGRYADAADLAHAGQRAARRLGRVRARGGMLAVTRAVPLRALGRWDEALDVVADALDEAPPPLYAAFMRLVAADIARCRGETDRCEELFRQLTEFARNARGAEEAKADLAVQLVAWTFDRGDLDAADRMLGEHLAADPSAAWPAADVLRLAVLGARIQRARRAAAPRDRTVAARLAQLADRVASVRADTPALAAHRLTFLAEAGPGPLPAWDAAAAAWRALGDRFATATVLTGAAGVALASNNRPGATSRLREARAIAAELGAAPLLARIDELAARGRLTPAAPPPRNDFGLTRRELEVLRVLAKGRSNAEIAAELFITSNTTATHVARILGKLGVATRTEAAARAHETGLLTP</sequence>
<dbReference type="AlphaFoldDB" id="A0A6I4WIX6"/>
<dbReference type="InterPro" id="IPR036388">
    <property type="entry name" value="WH-like_DNA-bd_sf"/>
</dbReference>
<accession>A0A6I4WIX6</accession>
<dbReference type="OrthoDB" id="5476461at2"/>
<dbReference type="SUPFAM" id="SSF46894">
    <property type="entry name" value="C-terminal effector domain of the bipartite response regulators"/>
    <property type="match status" value="1"/>
</dbReference>
<protein>
    <submittedName>
        <fullName evidence="4">AAA family ATPase</fullName>
    </submittedName>
</protein>
<evidence type="ECO:0000259" key="3">
    <source>
        <dbReference type="PROSITE" id="PS50043"/>
    </source>
</evidence>
<dbReference type="InterPro" id="IPR041664">
    <property type="entry name" value="AAA_16"/>
</dbReference>
<evidence type="ECO:0000256" key="1">
    <source>
        <dbReference type="ARBA" id="ARBA00022741"/>
    </source>
</evidence>
<dbReference type="GO" id="GO:0006355">
    <property type="term" value="P:regulation of DNA-templated transcription"/>
    <property type="evidence" value="ECO:0007669"/>
    <property type="project" value="InterPro"/>
</dbReference>
<name>A0A6I4WIX6_9ACTN</name>
<dbReference type="PANTHER" id="PTHR16305">
    <property type="entry name" value="TESTICULAR SOLUBLE ADENYLYL CYCLASE"/>
    <property type="match status" value="1"/>
</dbReference>
<keyword evidence="5" id="KW-1185">Reference proteome</keyword>